<evidence type="ECO:0000313" key="1">
    <source>
        <dbReference type="EMBL" id="RLG70098.1"/>
    </source>
</evidence>
<dbReference type="PANTHER" id="PTHR47635:SF2">
    <property type="entry name" value="LAMG-LIKE JELLYROLL FOLD DOMAIN-CONTAINING PROTEIN"/>
    <property type="match status" value="1"/>
</dbReference>
<dbReference type="PANTHER" id="PTHR47635">
    <property type="entry name" value="CUB DOMAIN-CONTAINING PROTEIN"/>
    <property type="match status" value="1"/>
</dbReference>
<reference evidence="1 2" key="1">
    <citation type="submission" date="2018-06" db="EMBL/GenBank/DDBJ databases">
        <title>Extensive metabolic versatility and redundancy in microbially diverse, dynamic hydrothermal sediments.</title>
        <authorList>
            <person name="Dombrowski N."/>
            <person name="Teske A."/>
            <person name="Baker B.J."/>
        </authorList>
    </citation>
    <scope>NUCLEOTIDE SEQUENCE [LARGE SCALE GENOMIC DNA]</scope>
    <source>
        <strain evidence="1">B51_G17</strain>
    </source>
</reference>
<sequence>MNKRLAWTLVTTLIILTIGGLTIYLNPYSFEIRLQDGTVKAKYADGVLKVYSGRNLAYTSVPSVECYSDGSYKKVYKARGTKYSRLSYYKGNNSVYIKQIIFYSKGNLTRYFKITDYGIKEAYDWFPKDPNLKCRLRIKYGDLEKGKREVYLDSKRKILNFKANLDFNQVIDWKKELPKTSRVERFENGNLYILTKPFKGRFSYDPEVILDITALDKYPKYPLKQKVNLIDNGFKTRTLKIYSNEDFIDCVYIGGNKIKCEVKNETLLKEYLMYDYKKIYDEKGIPTTLTKFNNETNTTEQVYFKDELEFELPPPEHVEVGFGTIIINITDFYYGYGENISIDYDVELANTDYTLNTTGLVGWWRFTEDARDYSGQGNDGIVYGATHVHERFEFDGADDYIRVPFSQSLNITENITICAWFYHIEDGGTGVVFEKNSAGSVALHWEMWVQSNSLHGRFKNESGSFSSETETSGGVIEANKWYFGCLANNYNGTHSTETLWLNGQQIDSTIFEGKLYEDNYNFDIGNHFSATANFNGSIDEVFVYNRTLSASEIQEIYNKTLFKYRGEYEGSVLDFGSPVEGEYFKCTSESDSYSNVTCQIKPVRAVKPEEYPTDGLVSLWKLNPEHVPLTGDLANGLVSYWKFERNANDALGRNNGTLYGKPQVANGKVKYAYEFDGENDYIEIPNSQDLNLSGCNLTITAWIKLDDSQNYHGILSKTDKGWSEINPYHLVCSNSYGLDLRWVTEEDYKAEIYSTSIDVVDDSWHFIAAVREKNGNYCSAKLYVDGNEVSSICRMEYDSDWQT</sequence>
<dbReference type="AlphaFoldDB" id="A0A497JGH5"/>
<dbReference type="SUPFAM" id="SSF49899">
    <property type="entry name" value="Concanavalin A-like lectins/glucanases"/>
    <property type="match status" value="2"/>
</dbReference>
<dbReference type="Pfam" id="PF13385">
    <property type="entry name" value="Laminin_G_3"/>
    <property type="match status" value="2"/>
</dbReference>
<evidence type="ECO:0008006" key="3">
    <source>
        <dbReference type="Google" id="ProtNLM"/>
    </source>
</evidence>
<gene>
    <name evidence="1" type="ORF">DRO04_02380</name>
</gene>
<comment type="caution">
    <text evidence="1">The sequence shown here is derived from an EMBL/GenBank/DDBJ whole genome shotgun (WGS) entry which is preliminary data.</text>
</comment>
<dbReference type="Proteomes" id="UP000278031">
    <property type="component" value="Unassembled WGS sequence"/>
</dbReference>
<feature type="non-terminal residue" evidence="1">
    <location>
        <position position="803"/>
    </location>
</feature>
<dbReference type="InterPro" id="IPR013320">
    <property type="entry name" value="ConA-like_dom_sf"/>
</dbReference>
<proteinExistence type="predicted"/>
<organism evidence="1 2">
    <name type="scientific">Candidatus Iainarchaeum sp</name>
    <dbReference type="NCBI Taxonomy" id="3101447"/>
    <lineage>
        <taxon>Archaea</taxon>
        <taxon>Candidatus Iainarchaeota</taxon>
        <taxon>Candidatus Iainarchaeia</taxon>
        <taxon>Candidatus Iainarchaeales</taxon>
        <taxon>Candidatus Iainarchaeaceae</taxon>
        <taxon>Candidatus Iainarchaeum</taxon>
    </lineage>
</organism>
<evidence type="ECO:0000313" key="2">
    <source>
        <dbReference type="Proteomes" id="UP000278031"/>
    </source>
</evidence>
<name>A0A497JGH5_9ARCH</name>
<dbReference type="Gene3D" id="2.60.120.200">
    <property type="match status" value="2"/>
</dbReference>
<dbReference type="EMBL" id="QMWP01000083">
    <property type="protein sequence ID" value="RLG70098.1"/>
    <property type="molecule type" value="Genomic_DNA"/>
</dbReference>
<protein>
    <recommendedName>
        <fullName evidence="3">LamG domain-containing protein</fullName>
    </recommendedName>
</protein>
<accession>A0A497JGH5</accession>